<gene>
    <name evidence="1" type="ORF">K457DRAFT_142134</name>
</gene>
<dbReference type="Proteomes" id="UP000078512">
    <property type="component" value="Unassembled WGS sequence"/>
</dbReference>
<protein>
    <submittedName>
        <fullName evidence="1">Uncharacterized protein</fullName>
    </submittedName>
</protein>
<name>A0A197JIC3_9FUNG</name>
<evidence type="ECO:0000313" key="1">
    <source>
        <dbReference type="EMBL" id="OAQ24129.1"/>
    </source>
</evidence>
<sequence length="62" mass="7043">MLCHSLFPFPSLTYPLPLVLFSLPLFPSHYFCSRPHFLSLICLPLSFQSTLSPSTLTILVLF</sequence>
<keyword evidence="2" id="KW-1185">Reference proteome</keyword>
<dbReference type="AlphaFoldDB" id="A0A197JIC3"/>
<reference evidence="1 2" key="1">
    <citation type="submission" date="2016-05" db="EMBL/GenBank/DDBJ databases">
        <title>Genome sequencing reveals origins of a unique bacterial endosymbiosis in the earliest lineages of terrestrial Fungi.</title>
        <authorList>
            <consortium name="DOE Joint Genome Institute"/>
            <person name="Uehling J."/>
            <person name="Gryganskyi A."/>
            <person name="Hameed K."/>
            <person name="Tschaplinski T."/>
            <person name="Misztal P."/>
            <person name="Wu S."/>
            <person name="Desiro A."/>
            <person name="Vande Pol N."/>
            <person name="Du Z.-Y."/>
            <person name="Zienkiewicz A."/>
            <person name="Zienkiewicz K."/>
            <person name="Morin E."/>
            <person name="Tisserant E."/>
            <person name="Splivallo R."/>
            <person name="Hainaut M."/>
            <person name="Henrissat B."/>
            <person name="Ohm R."/>
            <person name="Kuo A."/>
            <person name="Yan J."/>
            <person name="Lipzen A."/>
            <person name="Nolan M."/>
            <person name="Labutti K."/>
            <person name="Barry K."/>
            <person name="Goldstein A."/>
            <person name="Labbe J."/>
            <person name="Schadt C."/>
            <person name="Tuskan G."/>
            <person name="Grigoriev I."/>
            <person name="Martin F."/>
            <person name="Vilgalys R."/>
            <person name="Bonito G."/>
        </authorList>
    </citation>
    <scope>NUCLEOTIDE SEQUENCE [LARGE SCALE GENOMIC DNA]</scope>
    <source>
        <strain evidence="1 2">AG-77</strain>
    </source>
</reference>
<feature type="non-terminal residue" evidence="1">
    <location>
        <position position="62"/>
    </location>
</feature>
<evidence type="ECO:0000313" key="2">
    <source>
        <dbReference type="Proteomes" id="UP000078512"/>
    </source>
</evidence>
<dbReference type="EMBL" id="KV442100">
    <property type="protein sequence ID" value="OAQ24129.1"/>
    <property type="molecule type" value="Genomic_DNA"/>
</dbReference>
<accession>A0A197JIC3</accession>
<proteinExistence type="predicted"/>
<organism evidence="1 2">
    <name type="scientific">Linnemannia elongata AG-77</name>
    <dbReference type="NCBI Taxonomy" id="1314771"/>
    <lineage>
        <taxon>Eukaryota</taxon>
        <taxon>Fungi</taxon>
        <taxon>Fungi incertae sedis</taxon>
        <taxon>Mucoromycota</taxon>
        <taxon>Mortierellomycotina</taxon>
        <taxon>Mortierellomycetes</taxon>
        <taxon>Mortierellales</taxon>
        <taxon>Mortierellaceae</taxon>
        <taxon>Linnemannia</taxon>
    </lineage>
</organism>